<keyword evidence="1" id="KW-0472">Membrane</keyword>
<feature type="transmembrane region" description="Helical" evidence="1">
    <location>
        <begin position="48"/>
        <end position="66"/>
    </location>
</feature>
<reference evidence="3" key="1">
    <citation type="submission" date="2016-11" db="EMBL/GenBank/DDBJ databases">
        <title>Trade-off between light-utilization and light-protection in marine flavobacteria.</title>
        <authorList>
            <person name="Kumagai Y."/>
            <person name="Yoshizawa S."/>
            <person name="Kogure K."/>
        </authorList>
    </citation>
    <scope>NUCLEOTIDE SEQUENCE [LARGE SCALE GENOMIC DNA]</scope>
    <source>
        <strain evidence="3">SG-18</strain>
    </source>
</reference>
<dbReference type="EMBL" id="MQVX01000001">
    <property type="protein sequence ID" value="PQJ15544.1"/>
    <property type="molecule type" value="Genomic_DNA"/>
</dbReference>
<evidence type="ECO:0000256" key="1">
    <source>
        <dbReference type="SAM" id="Phobius"/>
    </source>
</evidence>
<dbReference type="OrthoDB" id="582675at2"/>
<sequence>MKDFKETQWFNQWFMLLTLLIPLGLMIYCIYAWYIAGIRVDKVAVDDTTGQIVVLGLLGFTSLFLTSMRMYTKIDQEGIHYCFWPFVVKWRKVSWYDVESAVVKQYKPIADFGGWGIKMSMSKGFWAYSVKGKQGIFIRQRDGKELMLGTQKKDEAAKIIQYYLKKKTHES</sequence>
<gene>
    <name evidence="2" type="ORF">BST99_07160</name>
</gene>
<evidence type="ECO:0000313" key="2">
    <source>
        <dbReference type="EMBL" id="PQJ15544.1"/>
    </source>
</evidence>
<dbReference type="RefSeq" id="WP_105001196.1">
    <property type="nucleotide sequence ID" value="NZ_MQVX01000001.1"/>
</dbReference>
<keyword evidence="1" id="KW-1133">Transmembrane helix</keyword>
<evidence type="ECO:0000313" key="3">
    <source>
        <dbReference type="Proteomes" id="UP000239366"/>
    </source>
</evidence>
<accession>A0A2S7T794</accession>
<dbReference type="AlphaFoldDB" id="A0A2S7T794"/>
<comment type="caution">
    <text evidence="2">The sequence shown here is derived from an EMBL/GenBank/DDBJ whole genome shotgun (WGS) entry which is preliminary data.</text>
</comment>
<organism evidence="2 3">
    <name type="scientific">Aureicoccus marinus</name>
    <dbReference type="NCBI Taxonomy" id="754435"/>
    <lineage>
        <taxon>Bacteria</taxon>
        <taxon>Pseudomonadati</taxon>
        <taxon>Bacteroidota</taxon>
        <taxon>Flavobacteriia</taxon>
        <taxon>Flavobacteriales</taxon>
        <taxon>Flavobacteriaceae</taxon>
        <taxon>Aureicoccus</taxon>
    </lineage>
</organism>
<protein>
    <submittedName>
        <fullName evidence="2">Uncharacterized protein</fullName>
    </submittedName>
</protein>
<proteinExistence type="predicted"/>
<keyword evidence="1" id="KW-0812">Transmembrane</keyword>
<feature type="transmembrane region" description="Helical" evidence="1">
    <location>
        <begin position="12"/>
        <end position="36"/>
    </location>
</feature>
<dbReference type="Proteomes" id="UP000239366">
    <property type="component" value="Unassembled WGS sequence"/>
</dbReference>
<name>A0A2S7T794_9FLAO</name>
<keyword evidence="3" id="KW-1185">Reference proteome</keyword>